<reference evidence="1 2" key="1">
    <citation type="submission" date="2018-11" db="EMBL/GenBank/DDBJ databases">
        <authorList>
            <consortium name="Pathogen Informatics"/>
        </authorList>
    </citation>
    <scope>NUCLEOTIDE SEQUENCE [LARGE SCALE GENOMIC DNA]</scope>
    <source>
        <strain evidence="1 2">Zambia</strain>
    </source>
</reference>
<gene>
    <name evidence="1" type="ORF">SMRZ_LOCUS24099</name>
</gene>
<dbReference type="Proteomes" id="UP000277204">
    <property type="component" value="Unassembled WGS sequence"/>
</dbReference>
<proteinExistence type="predicted"/>
<protein>
    <submittedName>
        <fullName evidence="1">Uncharacterized protein</fullName>
    </submittedName>
</protein>
<dbReference type="AlphaFoldDB" id="A0A183N724"/>
<name>A0A183N724_9TREM</name>
<evidence type="ECO:0000313" key="2">
    <source>
        <dbReference type="Proteomes" id="UP000277204"/>
    </source>
</evidence>
<organism evidence="1 2">
    <name type="scientific">Schistosoma margrebowiei</name>
    <dbReference type="NCBI Taxonomy" id="48269"/>
    <lineage>
        <taxon>Eukaryota</taxon>
        <taxon>Metazoa</taxon>
        <taxon>Spiralia</taxon>
        <taxon>Lophotrochozoa</taxon>
        <taxon>Platyhelminthes</taxon>
        <taxon>Trematoda</taxon>
        <taxon>Digenea</taxon>
        <taxon>Strigeidida</taxon>
        <taxon>Schistosomatoidea</taxon>
        <taxon>Schistosomatidae</taxon>
        <taxon>Schistosoma</taxon>
    </lineage>
</organism>
<dbReference type="EMBL" id="UZAI01020149">
    <property type="protein sequence ID" value="VDP49927.1"/>
    <property type="molecule type" value="Genomic_DNA"/>
</dbReference>
<keyword evidence="2" id="KW-1185">Reference proteome</keyword>
<sequence>MKTSMSEGKHGMQWTARNQLEDSSFENELALLSHTHQQMQIETTSIAAASIPVGLNIHKVRSKILKHNMENTNTITLDGETLEAVESFT</sequence>
<accession>A0A183N724</accession>
<evidence type="ECO:0000313" key="1">
    <source>
        <dbReference type="EMBL" id="VDP49927.1"/>
    </source>
</evidence>